<keyword evidence="5" id="KW-0520">NAD</keyword>
<organism evidence="7">
    <name type="scientific">marine metagenome</name>
    <dbReference type="NCBI Taxonomy" id="408172"/>
    <lineage>
        <taxon>unclassified sequences</taxon>
        <taxon>metagenomes</taxon>
        <taxon>ecological metagenomes</taxon>
    </lineage>
</organism>
<keyword evidence="3" id="KW-0862">Zinc</keyword>
<evidence type="ECO:0000313" key="7">
    <source>
        <dbReference type="EMBL" id="SVB93242.1"/>
    </source>
</evidence>
<dbReference type="SMART" id="SM00829">
    <property type="entry name" value="PKS_ER"/>
    <property type="match status" value="1"/>
</dbReference>
<accession>A0A382I1P0</accession>
<dbReference type="InterPro" id="IPR020843">
    <property type="entry name" value="ER"/>
</dbReference>
<evidence type="ECO:0000256" key="2">
    <source>
        <dbReference type="ARBA" id="ARBA00022723"/>
    </source>
</evidence>
<evidence type="ECO:0000256" key="4">
    <source>
        <dbReference type="ARBA" id="ARBA00023002"/>
    </source>
</evidence>
<feature type="domain" description="Enoyl reductase (ER)" evidence="6">
    <location>
        <begin position="8"/>
        <end position="357"/>
    </location>
</feature>
<dbReference type="Pfam" id="PF00107">
    <property type="entry name" value="ADH_zinc_N"/>
    <property type="match status" value="1"/>
</dbReference>
<dbReference type="InterPro" id="IPR002328">
    <property type="entry name" value="ADH_Zn_CS"/>
</dbReference>
<gene>
    <name evidence="7" type="ORF">METZ01_LOCUS246096</name>
</gene>
<evidence type="ECO:0000256" key="1">
    <source>
        <dbReference type="ARBA" id="ARBA00001947"/>
    </source>
</evidence>
<dbReference type="SUPFAM" id="SSF51735">
    <property type="entry name" value="NAD(P)-binding Rossmann-fold domains"/>
    <property type="match status" value="1"/>
</dbReference>
<comment type="cofactor">
    <cofactor evidence="1">
        <name>Zn(2+)</name>
        <dbReference type="ChEBI" id="CHEBI:29105"/>
    </cofactor>
</comment>
<dbReference type="GO" id="GO:0046294">
    <property type="term" value="P:formaldehyde catabolic process"/>
    <property type="evidence" value="ECO:0007669"/>
    <property type="project" value="TreeGrafter"/>
</dbReference>
<protein>
    <recommendedName>
        <fullName evidence="6">Enoyl reductase (ER) domain-containing protein</fullName>
    </recommendedName>
</protein>
<dbReference type="FunFam" id="3.40.50.720:FF:000003">
    <property type="entry name" value="S-(hydroxymethyl)glutathione dehydrogenase"/>
    <property type="match status" value="1"/>
</dbReference>
<dbReference type="PROSITE" id="PS00059">
    <property type="entry name" value="ADH_ZINC"/>
    <property type="match status" value="1"/>
</dbReference>
<dbReference type="CDD" id="cd08279">
    <property type="entry name" value="Zn_ADH_class_III"/>
    <property type="match status" value="1"/>
</dbReference>
<name>A0A382I1P0_9ZZZZ</name>
<dbReference type="InterPro" id="IPR013149">
    <property type="entry name" value="ADH-like_C"/>
</dbReference>
<evidence type="ECO:0000256" key="5">
    <source>
        <dbReference type="ARBA" id="ARBA00023027"/>
    </source>
</evidence>
<keyword evidence="4" id="KW-0560">Oxidoreductase</keyword>
<dbReference type="GO" id="GO:0008270">
    <property type="term" value="F:zinc ion binding"/>
    <property type="evidence" value="ECO:0007669"/>
    <property type="project" value="InterPro"/>
</dbReference>
<dbReference type="PANTHER" id="PTHR43880">
    <property type="entry name" value="ALCOHOL DEHYDROGENASE"/>
    <property type="match status" value="1"/>
</dbReference>
<reference evidence="7" key="1">
    <citation type="submission" date="2018-05" db="EMBL/GenBank/DDBJ databases">
        <authorList>
            <person name="Lanie J.A."/>
            <person name="Ng W.-L."/>
            <person name="Kazmierczak K.M."/>
            <person name="Andrzejewski T.M."/>
            <person name="Davidsen T.M."/>
            <person name="Wayne K.J."/>
            <person name="Tettelin H."/>
            <person name="Glass J.I."/>
            <person name="Rusch D."/>
            <person name="Podicherti R."/>
            <person name="Tsui H.-C.T."/>
            <person name="Winkler M.E."/>
        </authorList>
    </citation>
    <scope>NUCLEOTIDE SEQUENCE</scope>
</reference>
<evidence type="ECO:0000256" key="3">
    <source>
        <dbReference type="ARBA" id="ARBA00022833"/>
    </source>
</evidence>
<dbReference type="EMBL" id="UINC01064507">
    <property type="protein sequence ID" value="SVB93242.1"/>
    <property type="molecule type" value="Genomic_DNA"/>
</dbReference>
<dbReference type="SUPFAM" id="SSF50129">
    <property type="entry name" value="GroES-like"/>
    <property type="match status" value="1"/>
</dbReference>
<dbReference type="GO" id="GO:0005829">
    <property type="term" value="C:cytosol"/>
    <property type="evidence" value="ECO:0007669"/>
    <property type="project" value="TreeGrafter"/>
</dbReference>
<dbReference type="InterPro" id="IPR036291">
    <property type="entry name" value="NAD(P)-bd_dom_sf"/>
</dbReference>
<dbReference type="AlphaFoldDB" id="A0A382I1P0"/>
<proteinExistence type="predicted"/>
<sequence>MRAAVLHGVGEPLTVEDVELDDPWPHEVIVRTAACGVCRSDLHFVDGHYATAFPVVPGHEAAGVVEAVGSEVRYVSPGDPVIACMSVFCGRCAHCTGGRPYLCRSPEVRRGPDDSPRLRLSGQPVVQLYELGAYAEQMLVHESALVKVRPDMPLDRAALIGCAVTTGFGAVTNTARVSPGATVVVIGCGGVGLSAVNGASIIGAGRIIAVDVQQAKLDQARTVGATDLVDASVVDPVDAVLELTEGGADFTFEALGQRETVEQAFRMLPPGGVATVIGMVPQGQVVEVHAADLLDEKVLQGSNMGSNRFRVDMPYYVDLYLEGRLKLDEITSRHIGLDGLDEAFDEMRGGSIGRSIVVFD</sequence>
<keyword evidence="2" id="KW-0479">Metal-binding</keyword>
<dbReference type="InterPro" id="IPR013154">
    <property type="entry name" value="ADH-like_N"/>
</dbReference>
<dbReference type="GO" id="GO:0051903">
    <property type="term" value="F:S-(hydroxymethyl)glutathione dehydrogenase [NAD(P)+] activity"/>
    <property type="evidence" value="ECO:0007669"/>
    <property type="project" value="TreeGrafter"/>
</dbReference>
<evidence type="ECO:0000259" key="6">
    <source>
        <dbReference type="SMART" id="SM00829"/>
    </source>
</evidence>
<dbReference type="Pfam" id="PF08240">
    <property type="entry name" value="ADH_N"/>
    <property type="match status" value="1"/>
</dbReference>
<dbReference type="Gene3D" id="3.40.50.720">
    <property type="entry name" value="NAD(P)-binding Rossmann-like Domain"/>
    <property type="match status" value="1"/>
</dbReference>
<dbReference type="InterPro" id="IPR011032">
    <property type="entry name" value="GroES-like_sf"/>
</dbReference>
<dbReference type="PANTHER" id="PTHR43880:SF12">
    <property type="entry name" value="ALCOHOL DEHYDROGENASE CLASS-3"/>
    <property type="match status" value="1"/>
</dbReference>
<dbReference type="Gene3D" id="3.90.180.10">
    <property type="entry name" value="Medium-chain alcohol dehydrogenases, catalytic domain"/>
    <property type="match status" value="1"/>
</dbReference>